<gene>
    <name evidence="1" type="ORF">PEV8663_03389</name>
</gene>
<keyword evidence="2" id="KW-1185">Reference proteome</keyword>
<name>A0A238KXL0_9RHOB</name>
<dbReference type="EMBL" id="FXYH01000014">
    <property type="protein sequence ID" value="SMX46796.1"/>
    <property type="molecule type" value="Genomic_DNA"/>
</dbReference>
<accession>A0A238KXL0</accession>
<evidence type="ECO:0000313" key="1">
    <source>
        <dbReference type="EMBL" id="SMX46796.1"/>
    </source>
</evidence>
<reference evidence="1 2" key="1">
    <citation type="submission" date="2017-05" db="EMBL/GenBank/DDBJ databases">
        <authorList>
            <person name="Song R."/>
            <person name="Chenine A.L."/>
            <person name="Ruprecht R.M."/>
        </authorList>
    </citation>
    <scope>NUCLEOTIDE SEQUENCE [LARGE SCALE GENOMIC DNA]</scope>
    <source>
        <strain evidence="1 2">CECT 8663</strain>
    </source>
</reference>
<proteinExistence type="predicted"/>
<sequence>MLRCVIDDFVGVGLSIWEDMADRRITHGNVKPTRHSRRAIRLEQGAHCRPKNAP</sequence>
<dbReference type="AlphaFoldDB" id="A0A238KXL0"/>
<evidence type="ECO:0000313" key="2">
    <source>
        <dbReference type="Proteomes" id="UP000220836"/>
    </source>
</evidence>
<dbReference type="Proteomes" id="UP000220836">
    <property type="component" value="Unassembled WGS sequence"/>
</dbReference>
<organism evidence="1 2">
    <name type="scientific">Pelagimonas varians</name>
    <dbReference type="NCBI Taxonomy" id="696760"/>
    <lineage>
        <taxon>Bacteria</taxon>
        <taxon>Pseudomonadati</taxon>
        <taxon>Pseudomonadota</taxon>
        <taxon>Alphaproteobacteria</taxon>
        <taxon>Rhodobacterales</taxon>
        <taxon>Roseobacteraceae</taxon>
        <taxon>Pelagimonas</taxon>
    </lineage>
</organism>
<protein>
    <submittedName>
        <fullName evidence="1">Uncharacterized protein</fullName>
    </submittedName>
</protein>